<protein>
    <submittedName>
        <fullName evidence="1">Uncharacterized protein</fullName>
    </submittedName>
</protein>
<dbReference type="Proteomes" id="UP000475862">
    <property type="component" value="Unassembled WGS sequence"/>
</dbReference>
<sequence length="207" mass="23398">MVIYILYVEIIVTCTAKLSYTLHLTFTCRPSFGLSSCKHTTSRLVDAHASQSSFDHLTSQNVREFSNIKQPIFVHLRGTQRCGQCRTSTTNCNLTAEAYIFKPSKIRIFFWTIIQFFSEAICLDGPIETQSLSITSYYYNAIASVRETFVVASDLHATITSWIANNAVYLKKEGGVENCDGEAIDGQKKKKKNTKYNNRLLYNSIST</sequence>
<organism evidence="1 2">
    <name type="scientific">Aphis glycines</name>
    <name type="common">Soybean aphid</name>
    <dbReference type="NCBI Taxonomy" id="307491"/>
    <lineage>
        <taxon>Eukaryota</taxon>
        <taxon>Metazoa</taxon>
        <taxon>Ecdysozoa</taxon>
        <taxon>Arthropoda</taxon>
        <taxon>Hexapoda</taxon>
        <taxon>Insecta</taxon>
        <taxon>Pterygota</taxon>
        <taxon>Neoptera</taxon>
        <taxon>Paraneoptera</taxon>
        <taxon>Hemiptera</taxon>
        <taxon>Sternorrhyncha</taxon>
        <taxon>Aphidomorpha</taxon>
        <taxon>Aphidoidea</taxon>
        <taxon>Aphididae</taxon>
        <taxon>Aphidini</taxon>
        <taxon>Aphis</taxon>
        <taxon>Aphis</taxon>
    </lineage>
</organism>
<evidence type="ECO:0000313" key="2">
    <source>
        <dbReference type="Proteomes" id="UP000475862"/>
    </source>
</evidence>
<keyword evidence="2" id="KW-1185">Reference proteome</keyword>
<reference evidence="1 2" key="1">
    <citation type="submission" date="2019-08" db="EMBL/GenBank/DDBJ databases">
        <title>The genome of the soybean aphid Biotype 1, its phylome, world population structure and adaptation to the North American continent.</title>
        <authorList>
            <person name="Giordano R."/>
            <person name="Donthu R.K."/>
            <person name="Hernandez A.G."/>
            <person name="Wright C.L."/>
            <person name="Zimin A.V."/>
        </authorList>
    </citation>
    <scope>NUCLEOTIDE SEQUENCE [LARGE SCALE GENOMIC DNA]</scope>
    <source>
        <tissue evidence="1">Whole aphids</tissue>
    </source>
</reference>
<evidence type="ECO:0000313" key="1">
    <source>
        <dbReference type="EMBL" id="KAE9536315.1"/>
    </source>
</evidence>
<proteinExistence type="predicted"/>
<name>A0A6G0TP29_APHGL</name>
<accession>A0A6G0TP29</accession>
<comment type="caution">
    <text evidence="1">The sequence shown here is derived from an EMBL/GenBank/DDBJ whole genome shotgun (WGS) entry which is preliminary data.</text>
</comment>
<dbReference type="EMBL" id="VYZN01000023">
    <property type="protein sequence ID" value="KAE9536315.1"/>
    <property type="molecule type" value="Genomic_DNA"/>
</dbReference>
<dbReference type="AlphaFoldDB" id="A0A6G0TP29"/>
<gene>
    <name evidence="1" type="ORF">AGLY_007104</name>
</gene>